<organism evidence="1 2">
    <name type="scientific">Streptococcus ictaluri 707-05</name>
    <dbReference type="NCBI Taxonomy" id="764299"/>
    <lineage>
        <taxon>Bacteria</taxon>
        <taxon>Bacillati</taxon>
        <taxon>Bacillota</taxon>
        <taxon>Bacilli</taxon>
        <taxon>Lactobacillales</taxon>
        <taxon>Streptococcaceae</taxon>
        <taxon>Streptococcus</taxon>
    </lineage>
</organism>
<reference evidence="1 2" key="1">
    <citation type="journal article" date="2014" name="Int. J. Syst. Evol. Microbiol.">
        <title>Phylogenomics and the dynamic genome evolution of the genus Streptococcus.</title>
        <authorList>
            <consortium name="The Broad Institute Genome Sequencing Platform"/>
            <person name="Richards V.P."/>
            <person name="Palmer S.R."/>
            <person name="Pavinski Bitar P.D."/>
            <person name="Qin X."/>
            <person name="Weinstock G.M."/>
            <person name="Highlander S.K."/>
            <person name="Town C.D."/>
            <person name="Burne R.A."/>
            <person name="Stanhope M.J."/>
        </authorList>
    </citation>
    <scope>NUCLEOTIDE SEQUENCE [LARGE SCALE GENOMIC DNA]</scope>
    <source>
        <strain evidence="1 2">707-05</strain>
    </source>
</reference>
<comment type="caution">
    <text evidence="1">The sequence shown here is derived from an EMBL/GenBank/DDBJ whole genome shotgun (WGS) entry which is preliminary data.</text>
</comment>
<dbReference type="RefSeq" id="WP_008088385.1">
    <property type="nucleotide sequence ID" value="NZ_AEUX02000005.1"/>
</dbReference>
<keyword evidence="2" id="KW-1185">Reference proteome</keyword>
<dbReference type="EMBL" id="AEUX02000005">
    <property type="protein sequence ID" value="EHI70164.1"/>
    <property type="molecule type" value="Genomic_DNA"/>
</dbReference>
<dbReference type="AlphaFoldDB" id="G5K1I2"/>
<protein>
    <recommendedName>
        <fullName evidence="3">DUF4298 domain-containing protein</fullName>
    </recommendedName>
</protein>
<dbReference type="Pfam" id="PF14131">
    <property type="entry name" value="DUF4298"/>
    <property type="match status" value="1"/>
</dbReference>
<dbReference type="STRING" id="764299.STRIC_2240"/>
<evidence type="ECO:0000313" key="2">
    <source>
        <dbReference type="Proteomes" id="UP000003330"/>
    </source>
</evidence>
<dbReference type="eggNOG" id="ENOG502ZS82">
    <property type="taxonomic scope" value="Bacteria"/>
</dbReference>
<evidence type="ECO:0008006" key="3">
    <source>
        <dbReference type="Google" id="ProtNLM"/>
    </source>
</evidence>
<proteinExistence type="predicted"/>
<dbReference type="Proteomes" id="UP000003330">
    <property type="component" value="Unassembled WGS sequence"/>
</dbReference>
<dbReference type="OrthoDB" id="80787at2"/>
<gene>
    <name evidence="1" type="ORF">STRIC_2240</name>
</gene>
<evidence type="ECO:0000313" key="1">
    <source>
        <dbReference type="EMBL" id="EHI70164.1"/>
    </source>
</evidence>
<dbReference type="InterPro" id="IPR025384">
    <property type="entry name" value="DUF4298"/>
</dbReference>
<sequence length="98" mass="11681">MLPDDKKYIEELEAKYDQFKPKLDQLQTSLEVMQAAYQDYIDLRNFYASPKWFDMQEQDYQDVKCGILSQDQLYDLIGQHNHILGELLALSSQMYKHL</sequence>
<accession>G5K1I2</accession>
<name>G5K1I2_9STRE</name>